<evidence type="ECO:0000313" key="3">
    <source>
        <dbReference type="EMBL" id="CVL05334.1"/>
    </source>
</evidence>
<feature type="signal peptide" evidence="1">
    <location>
        <begin position="1"/>
        <end position="19"/>
    </location>
</feature>
<accession>A0A1L7U3M0</accession>
<dbReference type="GeneID" id="65090058"/>
<dbReference type="InterPro" id="IPR011329">
    <property type="entry name" value="Killer_tox_Kp4/SMK"/>
</dbReference>
<dbReference type="GO" id="GO:0005576">
    <property type="term" value="C:extracellular region"/>
    <property type="evidence" value="ECO:0007669"/>
    <property type="project" value="InterPro"/>
</dbReference>
<protein>
    <submittedName>
        <fullName evidence="3">Related to KP4 killer toxin</fullName>
    </submittedName>
</protein>
<keyword evidence="4" id="KW-1185">Reference proteome</keyword>
<dbReference type="InterPro" id="IPR015131">
    <property type="entry name" value="Killer_tox_Kp4"/>
</dbReference>
<gene>
    <name evidence="3" type="ORF">FMAN_10805</name>
</gene>
<dbReference type="EMBL" id="FCQH01000016">
    <property type="protein sequence ID" value="CVL05334.1"/>
    <property type="molecule type" value="Genomic_DNA"/>
</dbReference>
<sequence length="130" mass="13797">MQLTAILATALLAAGQAAAGINCKGSSQCAGGTQGEYTSSFVNLARGLDPNRWYYNGQHIMCAQHLCAFLQNTGGMPGSSIKTLISDLEAHGCNKCGSIPVFWPQDNDEKSHGILTINYVSSPKCNWAIC</sequence>
<keyword evidence="1" id="KW-0732">Signal</keyword>
<proteinExistence type="predicted"/>
<comment type="caution">
    <text evidence="3">The sequence shown here is derived from an EMBL/GenBank/DDBJ whole genome shotgun (WGS) entry which is preliminary data.</text>
</comment>
<dbReference type="RefSeq" id="XP_041689244.1">
    <property type="nucleotide sequence ID" value="XM_041823688.1"/>
</dbReference>
<dbReference type="Pfam" id="PF09044">
    <property type="entry name" value="Kp4"/>
    <property type="match status" value="1"/>
</dbReference>
<dbReference type="Gene3D" id="3.30.430.10">
    <property type="entry name" value="Killer Toxin P4, subunit A"/>
    <property type="match status" value="1"/>
</dbReference>
<feature type="domain" description="Killer toxin Kp4" evidence="2">
    <location>
        <begin position="7"/>
        <end position="121"/>
    </location>
</feature>
<feature type="chain" id="PRO_5012769708" evidence="1">
    <location>
        <begin position="20"/>
        <end position="130"/>
    </location>
</feature>
<dbReference type="Proteomes" id="UP000184255">
    <property type="component" value="Unassembled WGS sequence"/>
</dbReference>
<evidence type="ECO:0000259" key="2">
    <source>
        <dbReference type="Pfam" id="PF09044"/>
    </source>
</evidence>
<evidence type="ECO:0000313" key="4">
    <source>
        <dbReference type="Proteomes" id="UP000184255"/>
    </source>
</evidence>
<dbReference type="AlphaFoldDB" id="A0A1L7U3M0"/>
<reference evidence="4" key="1">
    <citation type="journal article" date="2016" name="Genome Biol. Evol.">
        <title>Comparative 'omics' of the Fusarium fujikuroi species complex highlights differences in genetic potential and metabolite synthesis.</title>
        <authorList>
            <person name="Niehaus E.-M."/>
            <person name="Muensterkoetter M."/>
            <person name="Proctor R.H."/>
            <person name="Brown D.W."/>
            <person name="Sharon A."/>
            <person name="Idan Y."/>
            <person name="Oren-Young L."/>
            <person name="Sieber C.M."/>
            <person name="Novak O."/>
            <person name="Pencik A."/>
            <person name="Tarkowska D."/>
            <person name="Hromadova K."/>
            <person name="Freeman S."/>
            <person name="Maymon M."/>
            <person name="Elazar M."/>
            <person name="Youssef S.A."/>
            <person name="El-Shabrawy E.S.M."/>
            <person name="Shalaby A.B.A."/>
            <person name="Houterman P."/>
            <person name="Brock N.L."/>
            <person name="Burkhardt I."/>
            <person name="Tsavkelova E.A."/>
            <person name="Dickschat J.S."/>
            <person name="Galuszka P."/>
            <person name="Gueldener U."/>
            <person name="Tudzynski B."/>
        </authorList>
    </citation>
    <scope>NUCLEOTIDE SEQUENCE [LARGE SCALE GENOMIC DNA]</scope>
    <source>
        <strain evidence="4">MRC7560</strain>
    </source>
</reference>
<dbReference type="SUPFAM" id="SSF55221">
    <property type="entry name" value="Yeast killer toxins"/>
    <property type="match status" value="1"/>
</dbReference>
<organism evidence="3 4">
    <name type="scientific">Fusarium mangiferae</name>
    <name type="common">Mango malformation disease fungus</name>
    <dbReference type="NCBI Taxonomy" id="192010"/>
    <lineage>
        <taxon>Eukaryota</taxon>
        <taxon>Fungi</taxon>
        <taxon>Dikarya</taxon>
        <taxon>Ascomycota</taxon>
        <taxon>Pezizomycotina</taxon>
        <taxon>Sordariomycetes</taxon>
        <taxon>Hypocreomycetidae</taxon>
        <taxon>Hypocreales</taxon>
        <taxon>Nectriaceae</taxon>
        <taxon>Fusarium</taxon>
        <taxon>Fusarium fujikuroi species complex</taxon>
    </lineage>
</organism>
<dbReference type="VEuPathDB" id="FungiDB:FMAN_10805"/>
<evidence type="ECO:0000256" key="1">
    <source>
        <dbReference type="SAM" id="SignalP"/>
    </source>
</evidence>
<name>A0A1L7U3M0_FUSMA</name>